<comment type="caution">
    <text evidence="2">The sequence shown here is derived from an EMBL/GenBank/DDBJ whole genome shotgun (WGS) entry which is preliminary data.</text>
</comment>
<dbReference type="EMBL" id="LVYI01000001">
    <property type="protein sequence ID" value="OAP64434.1"/>
    <property type="molecule type" value="Genomic_DNA"/>
</dbReference>
<evidence type="ECO:0000256" key="1">
    <source>
        <dbReference type="SAM" id="MobiDB-lite"/>
    </source>
</evidence>
<dbReference type="Pfam" id="PF11951">
    <property type="entry name" value="Fungal_trans_2"/>
    <property type="match status" value="1"/>
</dbReference>
<dbReference type="PANTHER" id="PTHR37540:SF10">
    <property type="entry name" value="SIGMA-70 REGION 2 FAMILY PROTEIN"/>
    <property type="match status" value="1"/>
</dbReference>
<feature type="compositionally biased region" description="Basic and acidic residues" evidence="1">
    <location>
        <begin position="126"/>
        <end position="139"/>
    </location>
</feature>
<keyword evidence="3" id="KW-1185">Reference proteome</keyword>
<dbReference type="GeneID" id="30004576"/>
<dbReference type="RefSeq" id="XP_018697801.1">
    <property type="nucleotide sequence ID" value="XM_018831922.1"/>
</dbReference>
<evidence type="ECO:0000313" key="2">
    <source>
        <dbReference type="EMBL" id="OAP64434.1"/>
    </source>
</evidence>
<organism evidence="2 3">
    <name type="scientific">Fonsecaea erecta</name>
    <dbReference type="NCBI Taxonomy" id="1367422"/>
    <lineage>
        <taxon>Eukaryota</taxon>
        <taxon>Fungi</taxon>
        <taxon>Dikarya</taxon>
        <taxon>Ascomycota</taxon>
        <taxon>Pezizomycotina</taxon>
        <taxon>Eurotiomycetes</taxon>
        <taxon>Chaetothyriomycetidae</taxon>
        <taxon>Chaetothyriales</taxon>
        <taxon>Herpotrichiellaceae</taxon>
        <taxon>Fonsecaea</taxon>
    </lineage>
</organism>
<dbReference type="Proteomes" id="UP000078343">
    <property type="component" value="Unassembled WGS sequence"/>
</dbReference>
<dbReference type="AlphaFoldDB" id="A0A178ZXB9"/>
<evidence type="ECO:0000313" key="3">
    <source>
        <dbReference type="Proteomes" id="UP000078343"/>
    </source>
</evidence>
<feature type="region of interest" description="Disordered" evidence="1">
    <location>
        <begin position="55"/>
        <end position="139"/>
    </location>
</feature>
<name>A0A178ZXB9_9EURO</name>
<sequence>MAPHQQYLWVSVDSKGRVGRSDGQSSNIKSHCAQYYHQVNRHKVQHVMVDLAVPEATPSESPRQSPVPSISSGEEPEVGDAPNRQTLISRSAGKLSQQSRGQIEQRVRRRKPQEWRRVRCHRFRKQSGERPPKPHPFDIRQEDLPYLAMESDFDADVGDPLTRCVKLTVFYSRAAFMSTSSCQSMSVSHEASPVQHALYFYKLSAIQMIRIRLSENPQSPDQTIFLGIVSLAGCEFMANNPEEGRLHLEACLEIAHARGGLCTLSNPELELMCLAEFEMAALSGNIPCAPLRDMEAAVYSKISKDPTGRWATSDLARLAFLCTEEASQTCKGLACLLQATDGLNSSMASKTQAQIQDNLVLRRLFAGFLLCSVQPLTTQLPVTVEMSLHESLRIAGLLVVAATSLKNMPKGHLLERLTADLALHLQLIPLPLYRSPAVASTMLWIYFVGADGSLFFLRGIAQLARMLGFENWKEVREQLKRFPYVGDEFDSPFEEIWNSAILWSNLPT</sequence>
<protein>
    <submittedName>
        <fullName evidence="2">Uncharacterized protein</fullName>
    </submittedName>
</protein>
<proteinExistence type="predicted"/>
<dbReference type="PANTHER" id="PTHR37540">
    <property type="entry name" value="TRANSCRIPTION FACTOR (ACR-2), PUTATIVE-RELATED-RELATED"/>
    <property type="match status" value="1"/>
</dbReference>
<dbReference type="OrthoDB" id="4158087at2759"/>
<feature type="compositionally biased region" description="Polar residues" evidence="1">
    <location>
        <begin position="83"/>
        <end position="102"/>
    </location>
</feature>
<dbReference type="InterPro" id="IPR021858">
    <property type="entry name" value="Fun_TF"/>
</dbReference>
<gene>
    <name evidence="2" type="ORF">AYL99_00406</name>
</gene>
<feature type="compositionally biased region" description="Polar residues" evidence="1">
    <location>
        <begin position="58"/>
        <end position="72"/>
    </location>
</feature>
<accession>A0A178ZXB9</accession>
<reference evidence="2 3" key="1">
    <citation type="submission" date="2016-04" db="EMBL/GenBank/DDBJ databases">
        <title>Draft genome of Fonsecaea erecta CBS 125763.</title>
        <authorList>
            <person name="Weiss V.A."/>
            <person name="Vicente V.A."/>
            <person name="Raittz R.T."/>
            <person name="Moreno L.F."/>
            <person name="De Souza E.M."/>
            <person name="Pedrosa F.O."/>
            <person name="Steffens M.B."/>
            <person name="Faoro H."/>
            <person name="Tadra-Sfeir M.Z."/>
            <person name="Najafzadeh M.J."/>
            <person name="Felipe M.S."/>
            <person name="Teixeira M."/>
            <person name="Sun J."/>
            <person name="Xi L."/>
            <person name="Gomes R."/>
            <person name="De Azevedo C.M."/>
            <person name="Salgado C.G."/>
            <person name="Da Silva M.B."/>
            <person name="Nascimento M.F."/>
            <person name="Queiroz-Telles F."/>
            <person name="Attili D.S."/>
            <person name="Gorbushina A."/>
        </authorList>
    </citation>
    <scope>NUCLEOTIDE SEQUENCE [LARGE SCALE GENOMIC DNA]</scope>
    <source>
        <strain evidence="2 3">CBS 125763</strain>
    </source>
</reference>